<dbReference type="Pfam" id="PF10356">
    <property type="entry name" value="RRG7"/>
    <property type="match status" value="2"/>
</dbReference>
<protein>
    <submittedName>
        <fullName evidence="4">Uncharacterized protein</fullName>
    </submittedName>
</protein>
<feature type="region of interest" description="Disordered" evidence="3">
    <location>
        <begin position="229"/>
        <end position="253"/>
    </location>
</feature>
<dbReference type="GO" id="GO:0003676">
    <property type="term" value="F:nucleic acid binding"/>
    <property type="evidence" value="ECO:0007669"/>
    <property type="project" value="InterPro"/>
</dbReference>
<dbReference type="SUPFAM" id="SSF52980">
    <property type="entry name" value="Restriction endonuclease-like"/>
    <property type="match status" value="1"/>
</dbReference>
<keyword evidence="5" id="KW-1185">Reference proteome</keyword>
<organism evidence="4 5">
    <name type="scientific">Pyrenophora seminiperda CCB06</name>
    <dbReference type="NCBI Taxonomy" id="1302712"/>
    <lineage>
        <taxon>Eukaryota</taxon>
        <taxon>Fungi</taxon>
        <taxon>Dikarya</taxon>
        <taxon>Ascomycota</taxon>
        <taxon>Pezizomycotina</taxon>
        <taxon>Dothideomycetes</taxon>
        <taxon>Pleosporomycetidae</taxon>
        <taxon>Pleosporales</taxon>
        <taxon>Pleosporineae</taxon>
        <taxon>Pleosporaceae</taxon>
        <taxon>Pyrenophora</taxon>
    </lineage>
</organism>
<dbReference type="OrthoDB" id="20734at2759"/>
<dbReference type="PANTHER" id="PTHR28133:SF1">
    <property type="entry name" value="REQUIRED FOR RESPIRATORY GROWTH PROTEIN 7, MITOCHONDRIAL"/>
    <property type="match status" value="1"/>
</dbReference>
<keyword evidence="2" id="KW-0496">Mitochondrion</keyword>
<name>A0A3M7MBN8_9PLEO</name>
<dbReference type="InterPro" id="IPR011856">
    <property type="entry name" value="tRNA_endonuc-like_dom_sf"/>
</dbReference>
<dbReference type="GO" id="GO:0006302">
    <property type="term" value="P:double-strand break repair"/>
    <property type="evidence" value="ECO:0007669"/>
    <property type="project" value="UniProtKB-ARBA"/>
</dbReference>
<evidence type="ECO:0000256" key="2">
    <source>
        <dbReference type="ARBA" id="ARBA00023128"/>
    </source>
</evidence>
<dbReference type="InterPro" id="IPR011335">
    <property type="entry name" value="Restrct_endonuc-II-like"/>
</dbReference>
<dbReference type="GO" id="GO:0005739">
    <property type="term" value="C:mitochondrion"/>
    <property type="evidence" value="ECO:0007669"/>
    <property type="project" value="UniProtKB-SubCell"/>
</dbReference>
<evidence type="ECO:0000313" key="5">
    <source>
        <dbReference type="Proteomes" id="UP000265663"/>
    </source>
</evidence>
<evidence type="ECO:0000256" key="1">
    <source>
        <dbReference type="ARBA" id="ARBA00004173"/>
    </source>
</evidence>
<evidence type="ECO:0000256" key="3">
    <source>
        <dbReference type="SAM" id="MobiDB-lite"/>
    </source>
</evidence>
<gene>
    <name evidence="4" type="ORF">GMOD_00009220</name>
</gene>
<dbReference type="EMBL" id="KE747828">
    <property type="protein sequence ID" value="RMZ71872.1"/>
    <property type="molecule type" value="Genomic_DNA"/>
</dbReference>
<feature type="compositionally biased region" description="Acidic residues" evidence="3">
    <location>
        <begin position="229"/>
        <end position="240"/>
    </location>
</feature>
<comment type="subcellular location">
    <subcellularLocation>
        <location evidence="1">Mitochondrion</location>
    </subcellularLocation>
</comment>
<feature type="region of interest" description="Disordered" evidence="3">
    <location>
        <begin position="307"/>
        <end position="384"/>
    </location>
</feature>
<dbReference type="AlphaFoldDB" id="A0A3M7MBN8"/>
<accession>A0A3M7MBN8</accession>
<dbReference type="Proteomes" id="UP000265663">
    <property type="component" value="Unassembled WGS sequence"/>
</dbReference>
<dbReference type="Gene3D" id="3.40.1350.10">
    <property type="match status" value="1"/>
</dbReference>
<proteinExistence type="predicted"/>
<dbReference type="InterPro" id="IPR018828">
    <property type="entry name" value="RRG7"/>
</dbReference>
<evidence type="ECO:0000313" key="4">
    <source>
        <dbReference type="EMBL" id="RMZ71872.1"/>
    </source>
</evidence>
<reference evidence="4 5" key="1">
    <citation type="journal article" date="2014" name="PLoS ONE">
        <title>De novo Genome Assembly of the Fungal Plant Pathogen Pyrenophora semeniperda.</title>
        <authorList>
            <person name="Soliai M.M."/>
            <person name="Meyer S.E."/>
            <person name="Udall J.A."/>
            <person name="Elzinga D.E."/>
            <person name="Hermansen R.A."/>
            <person name="Bodily P.M."/>
            <person name="Hart A.A."/>
            <person name="Coleman C.E."/>
        </authorList>
    </citation>
    <scope>NUCLEOTIDE SEQUENCE [LARGE SCALE GENOMIC DNA]</scope>
    <source>
        <strain evidence="4 5">CCB06</strain>
        <tissue evidence="4">Mycelium</tissue>
    </source>
</reference>
<dbReference type="PANTHER" id="PTHR28133">
    <property type="entry name" value="REQUIRED FOR RESPIRATORY GROWTH PROTEIN 7, MITOCHONDRIAL"/>
    <property type="match status" value="1"/>
</dbReference>
<sequence>MRPSLGPLWRPIQFPLFAWLPRVTPHHVPRRIATTSAQNAAPVDIPKLLIAPKTLKHNSLQSFIDYAEQVKMPKDRAVYVGTCYEYIASLALMRLGFSTIRIGGRSDAGIDLIGHWVLAPLREPLPVIIQCKARKIAISPNHVRELEGSFLGLPNEWKNKEVFGLVVTTMKATKGVLEALSQSRCPLGFVLISRDGLIQQFAWNRAASEKGLEGVGVTVRHTPRALLAEEEQQQQDDDESENPKPKKRLAKFKNAGTIKDIQLTWMGSPIFPERDKLDQKTVDLMRTIEPELNGDFYVSEWQLPIKRRSNTPDEESTTTPRPRGRPKQLYAEKVPSPRGGQIARTLPEHRGRPKCNAPPKDSRPKRLGRPPGSKNRPKEPVDTE</sequence>